<dbReference type="InterPro" id="IPR014729">
    <property type="entry name" value="Rossmann-like_a/b/a_fold"/>
</dbReference>
<dbReference type="SUPFAM" id="SSF52374">
    <property type="entry name" value="Nucleotidylyl transferase"/>
    <property type="match status" value="1"/>
</dbReference>
<keyword evidence="13" id="KW-1185">Reference proteome</keyword>
<keyword evidence="9" id="KW-0173">Coenzyme A biosynthesis</keyword>
<keyword evidence="6" id="KW-0547">Nucleotide-binding</keyword>
<dbReference type="PANTHER" id="PTHR21342">
    <property type="entry name" value="PHOSPHOPANTETHEINE ADENYLYLTRANSFERASE"/>
    <property type="match status" value="1"/>
</dbReference>
<proteinExistence type="predicted"/>
<evidence type="ECO:0000256" key="9">
    <source>
        <dbReference type="ARBA" id="ARBA00022993"/>
    </source>
</evidence>
<evidence type="ECO:0000256" key="3">
    <source>
        <dbReference type="ARBA" id="ARBA00022490"/>
    </source>
</evidence>
<keyword evidence="7" id="KW-0067">ATP-binding</keyword>
<dbReference type="PANTHER" id="PTHR21342:SF1">
    <property type="entry name" value="PHOSPHOPANTETHEINE ADENYLYLTRANSFERASE"/>
    <property type="match status" value="1"/>
</dbReference>
<organism evidence="12 13">
    <name type="scientific">Durusdinium trenchii</name>
    <dbReference type="NCBI Taxonomy" id="1381693"/>
    <lineage>
        <taxon>Eukaryota</taxon>
        <taxon>Sar</taxon>
        <taxon>Alveolata</taxon>
        <taxon>Dinophyceae</taxon>
        <taxon>Suessiales</taxon>
        <taxon>Symbiodiniaceae</taxon>
        <taxon>Durusdinium</taxon>
    </lineage>
</organism>
<dbReference type="Proteomes" id="UP001642484">
    <property type="component" value="Unassembled WGS sequence"/>
</dbReference>
<comment type="catalytic activity">
    <reaction evidence="10">
        <text>(R)-4'-phosphopantetheine + ATP + H(+) = 3'-dephospho-CoA + diphosphate</text>
        <dbReference type="Rhea" id="RHEA:19801"/>
        <dbReference type="ChEBI" id="CHEBI:15378"/>
        <dbReference type="ChEBI" id="CHEBI:30616"/>
        <dbReference type="ChEBI" id="CHEBI:33019"/>
        <dbReference type="ChEBI" id="CHEBI:57328"/>
        <dbReference type="ChEBI" id="CHEBI:61723"/>
        <dbReference type="EC" id="2.7.7.3"/>
    </reaction>
</comment>
<evidence type="ECO:0000256" key="2">
    <source>
        <dbReference type="ARBA" id="ARBA00013868"/>
    </source>
</evidence>
<dbReference type="InterPro" id="IPR004821">
    <property type="entry name" value="Cyt_trans-like"/>
</dbReference>
<dbReference type="InterPro" id="IPR001980">
    <property type="entry name" value="PPAT"/>
</dbReference>
<dbReference type="EMBL" id="CAXAMN010005113">
    <property type="protein sequence ID" value="CAK9012490.1"/>
    <property type="molecule type" value="Genomic_DNA"/>
</dbReference>
<evidence type="ECO:0000256" key="8">
    <source>
        <dbReference type="ARBA" id="ARBA00022842"/>
    </source>
</evidence>
<keyword evidence="4" id="KW-0808">Transferase</keyword>
<evidence type="ECO:0000256" key="6">
    <source>
        <dbReference type="ARBA" id="ARBA00022741"/>
    </source>
</evidence>
<evidence type="ECO:0000259" key="11">
    <source>
        <dbReference type="Pfam" id="PF01467"/>
    </source>
</evidence>
<gene>
    <name evidence="12" type="ORF">CCMP2556_LOCUS10874</name>
</gene>
<name>A0ABP0JDL0_9DINO</name>
<comment type="caution">
    <text evidence="12">The sequence shown here is derived from an EMBL/GenBank/DDBJ whole genome shotgun (WGS) entry which is preliminary data.</text>
</comment>
<sequence>MDVVKRRLDPRSYVKLVGSVEGCCVAPLAALWTSPPASVVRWDLAANAYPAPSGRKGPVVFAGSFNPPHHGHMEIIRYLSKAFSEVHIVIGMNPNKNFGCISWTCRLLHRSPCSKRRAIYPVSPETRKQIIEQALPFIGAGNAKVWVWGDVIFKLAQHVGASALYRGIRSWEEDGKAERYLEVQNICWPMISTCGGPFGTYYVEAPPRYSFISSTLLRARLKSGESIDDIVPACVAEAVRQAYDGKL</sequence>
<reference evidence="12 13" key="1">
    <citation type="submission" date="2024-02" db="EMBL/GenBank/DDBJ databases">
        <authorList>
            <person name="Chen Y."/>
            <person name="Shah S."/>
            <person name="Dougan E. K."/>
            <person name="Thang M."/>
            <person name="Chan C."/>
        </authorList>
    </citation>
    <scope>NUCLEOTIDE SEQUENCE [LARGE SCALE GENOMIC DNA]</scope>
</reference>
<dbReference type="PRINTS" id="PR01020">
    <property type="entry name" value="LPSBIOSNTHSS"/>
</dbReference>
<dbReference type="Gene3D" id="3.40.50.620">
    <property type="entry name" value="HUPs"/>
    <property type="match status" value="1"/>
</dbReference>
<keyword evidence="5" id="KW-0548">Nucleotidyltransferase</keyword>
<evidence type="ECO:0000256" key="7">
    <source>
        <dbReference type="ARBA" id="ARBA00022840"/>
    </source>
</evidence>
<feature type="domain" description="Cytidyltransferase-like" evidence="11">
    <location>
        <begin position="60"/>
        <end position="220"/>
    </location>
</feature>
<dbReference type="Pfam" id="PF01467">
    <property type="entry name" value="CTP_transf_like"/>
    <property type="match status" value="1"/>
</dbReference>
<dbReference type="NCBIfam" id="TIGR00125">
    <property type="entry name" value="cyt_tran_rel"/>
    <property type="match status" value="1"/>
</dbReference>
<evidence type="ECO:0000256" key="10">
    <source>
        <dbReference type="ARBA" id="ARBA00029346"/>
    </source>
</evidence>
<accession>A0ABP0JDL0</accession>
<dbReference type="EC" id="2.7.7.3" evidence="1"/>
<evidence type="ECO:0000256" key="4">
    <source>
        <dbReference type="ARBA" id="ARBA00022679"/>
    </source>
</evidence>
<keyword evidence="3" id="KW-0963">Cytoplasm</keyword>
<protein>
    <recommendedName>
        <fullName evidence="2">Phosphopantetheine adenylyltransferase</fullName>
        <ecNumber evidence="1">2.7.7.3</ecNumber>
    </recommendedName>
</protein>
<evidence type="ECO:0000313" key="12">
    <source>
        <dbReference type="EMBL" id="CAK9012490.1"/>
    </source>
</evidence>
<evidence type="ECO:0000256" key="1">
    <source>
        <dbReference type="ARBA" id="ARBA00012392"/>
    </source>
</evidence>
<evidence type="ECO:0000256" key="5">
    <source>
        <dbReference type="ARBA" id="ARBA00022695"/>
    </source>
</evidence>
<keyword evidence="8" id="KW-0460">Magnesium</keyword>
<evidence type="ECO:0000313" key="13">
    <source>
        <dbReference type="Proteomes" id="UP001642484"/>
    </source>
</evidence>